<dbReference type="GO" id="GO:0016491">
    <property type="term" value="F:oxidoreductase activity"/>
    <property type="evidence" value="ECO:0007669"/>
    <property type="project" value="UniProtKB-KW"/>
</dbReference>
<sequence length="332" mass="35606">MSNQNFEVLFLERGVADVRECEMPSAGPGEILIRALVSLISPGTERAFLLGLANTSERYPQHTGYSHIGEVVEVGAGVEGWAAGDRVASRANHKMFATVPASNCNHVPNGLTNERAAFFRLTSIAMQGVRKARIELGEPVAVIGCGPVGLLAMQLARLNGGLPVVSIDKDAHRLEFAEALGVDAALPADDELPTALRASIGGEDPALVIDATGHPEAIPAAFDLARFGGRVVLLASTRGDTEAVNFYRDVHKKGLTVIGAHESTRPRLDSAPGWWTHQADENTALRLIAGGRLVVDPITTHRFSWRDASAAYHSLARWEPGMMGTLLDWQNE</sequence>
<dbReference type="GO" id="GO:0046872">
    <property type="term" value="F:metal ion binding"/>
    <property type="evidence" value="ECO:0007669"/>
    <property type="project" value="UniProtKB-KW"/>
</dbReference>
<dbReference type="Pfam" id="PF08240">
    <property type="entry name" value="ADH_N"/>
    <property type="match status" value="1"/>
</dbReference>
<comment type="similarity">
    <text evidence="2">Belongs to the zinc-containing alcohol dehydrogenase family.</text>
</comment>
<dbReference type="InterPro" id="IPR013149">
    <property type="entry name" value="ADH-like_C"/>
</dbReference>
<evidence type="ECO:0000313" key="7">
    <source>
        <dbReference type="EMBL" id="MXY94251.1"/>
    </source>
</evidence>
<dbReference type="InterPro" id="IPR036291">
    <property type="entry name" value="NAD(P)-bd_dom_sf"/>
</dbReference>
<gene>
    <name evidence="7" type="ORF">F4Y42_12480</name>
</gene>
<protein>
    <submittedName>
        <fullName evidence="7">Zinc-binding alcohol dehydrogenase</fullName>
    </submittedName>
</protein>
<dbReference type="InterPro" id="IPR020843">
    <property type="entry name" value="ER"/>
</dbReference>
<accession>A0A6B0YV58</accession>
<comment type="caution">
    <text evidence="7">The sequence shown here is derived from an EMBL/GenBank/DDBJ whole genome shotgun (WGS) entry which is preliminary data.</text>
</comment>
<name>A0A6B0YV58_9CHLR</name>
<evidence type="ECO:0000256" key="4">
    <source>
        <dbReference type="ARBA" id="ARBA00022833"/>
    </source>
</evidence>
<dbReference type="PANTHER" id="PTHR43350:SF19">
    <property type="entry name" value="D-GULOSIDE 3-DEHYDROGENASE"/>
    <property type="match status" value="1"/>
</dbReference>
<proteinExistence type="inferred from homology"/>
<dbReference type="CDD" id="cd08255">
    <property type="entry name" value="2-desacetyl-2-hydroxyethyl_bacteriochlorophyllide_like"/>
    <property type="match status" value="1"/>
</dbReference>
<comment type="cofactor">
    <cofactor evidence="1">
        <name>Zn(2+)</name>
        <dbReference type="ChEBI" id="CHEBI:29105"/>
    </cofactor>
</comment>
<dbReference type="InterPro" id="IPR013154">
    <property type="entry name" value="ADH-like_N"/>
</dbReference>
<dbReference type="Pfam" id="PF00107">
    <property type="entry name" value="ADH_zinc_N"/>
    <property type="match status" value="1"/>
</dbReference>
<organism evidence="7">
    <name type="scientific">Caldilineaceae bacterium SB0664_bin_27</name>
    <dbReference type="NCBI Taxonomy" id="2605260"/>
    <lineage>
        <taxon>Bacteria</taxon>
        <taxon>Bacillati</taxon>
        <taxon>Chloroflexota</taxon>
        <taxon>Caldilineae</taxon>
        <taxon>Caldilineales</taxon>
        <taxon>Caldilineaceae</taxon>
    </lineage>
</organism>
<dbReference type="SUPFAM" id="SSF51735">
    <property type="entry name" value="NAD(P)-binding Rossmann-fold domains"/>
    <property type="match status" value="1"/>
</dbReference>
<keyword evidence="4" id="KW-0862">Zinc</keyword>
<reference evidence="7" key="1">
    <citation type="submission" date="2019-09" db="EMBL/GenBank/DDBJ databases">
        <title>Characterisation of the sponge microbiome using genome-centric metagenomics.</title>
        <authorList>
            <person name="Engelberts J.P."/>
            <person name="Robbins S.J."/>
            <person name="De Goeij J.M."/>
            <person name="Aranda M."/>
            <person name="Bell S.C."/>
            <person name="Webster N.S."/>
        </authorList>
    </citation>
    <scope>NUCLEOTIDE SEQUENCE</scope>
    <source>
        <strain evidence="7">SB0664_bin_27</strain>
    </source>
</reference>
<dbReference type="EMBL" id="VXRG01000104">
    <property type="protein sequence ID" value="MXY94251.1"/>
    <property type="molecule type" value="Genomic_DNA"/>
</dbReference>
<evidence type="ECO:0000256" key="5">
    <source>
        <dbReference type="ARBA" id="ARBA00023002"/>
    </source>
</evidence>
<evidence type="ECO:0000256" key="3">
    <source>
        <dbReference type="ARBA" id="ARBA00022723"/>
    </source>
</evidence>
<dbReference type="SMART" id="SM00829">
    <property type="entry name" value="PKS_ER"/>
    <property type="match status" value="1"/>
</dbReference>
<dbReference type="AlphaFoldDB" id="A0A6B0YV58"/>
<dbReference type="Gene3D" id="3.40.50.720">
    <property type="entry name" value="NAD(P)-binding Rossmann-like Domain"/>
    <property type="match status" value="1"/>
</dbReference>
<dbReference type="SUPFAM" id="SSF50129">
    <property type="entry name" value="GroES-like"/>
    <property type="match status" value="1"/>
</dbReference>
<evidence type="ECO:0000256" key="1">
    <source>
        <dbReference type="ARBA" id="ARBA00001947"/>
    </source>
</evidence>
<dbReference type="InterPro" id="IPR011032">
    <property type="entry name" value="GroES-like_sf"/>
</dbReference>
<dbReference type="PANTHER" id="PTHR43350">
    <property type="entry name" value="NAD-DEPENDENT ALCOHOL DEHYDROGENASE"/>
    <property type="match status" value="1"/>
</dbReference>
<evidence type="ECO:0000259" key="6">
    <source>
        <dbReference type="SMART" id="SM00829"/>
    </source>
</evidence>
<evidence type="ECO:0000256" key="2">
    <source>
        <dbReference type="ARBA" id="ARBA00008072"/>
    </source>
</evidence>
<keyword evidence="5" id="KW-0560">Oxidoreductase</keyword>
<feature type="domain" description="Enoyl reductase (ER)" evidence="6">
    <location>
        <begin position="4"/>
        <end position="328"/>
    </location>
</feature>
<dbReference type="Gene3D" id="3.90.180.10">
    <property type="entry name" value="Medium-chain alcohol dehydrogenases, catalytic domain"/>
    <property type="match status" value="2"/>
</dbReference>
<keyword evidence="3" id="KW-0479">Metal-binding</keyword>